<dbReference type="GO" id="GO:0016787">
    <property type="term" value="F:hydrolase activity"/>
    <property type="evidence" value="ECO:0007669"/>
    <property type="project" value="UniProtKB-KW"/>
</dbReference>
<evidence type="ECO:0000256" key="2">
    <source>
        <dbReference type="ARBA" id="ARBA00022801"/>
    </source>
</evidence>
<dbReference type="RefSeq" id="WP_073273054.1">
    <property type="nucleotide sequence ID" value="NZ_FRAC01000007.1"/>
</dbReference>
<dbReference type="Proteomes" id="UP000184386">
    <property type="component" value="Unassembled WGS sequence"/>
</dbReference>
<protein>
    <submittedName>
        <fullName evidence="4">ADP-ribose pyrophosphatase YjhB, NUDIX family</fullName>
    </submittedName>
</protein>
<dbReference type="STRING" id="1121322.SAMN02745136_00717"/>
<evidence type="ECO:0000256" key="1">
    <source>
        <dbReference type="ARBA" id="ARBA00005582"/>
    </source>
</evidence>
<evidence type="ECO:0000313" key="4">
    <source>
        <dbReference type="EMBL" id="SHJ74739.1"/>
    </source>
</evidence>
<dbReference type="AlphaFoldDB" id="A0A1M6LU87"/>
<dbReference type="PANTHER" id="PTHR43736:SF1">
    <property type="entry name" value="DIHYDRONEOPTERIN TRIPHOSPHATE DIPHOSPHATASE"/>
    <property type="match status" value="1"/>
</dbReference>
<proteinExistence type="inferred from homology"/>
<evidence type="ECO:0000313" key="5">
    <source>
        <dbReference type="Proteomes" id="UP000184386"/>
    </source>
</evidence>
<keyword evidence="2" id="KW-0378">Hydrolase</keyword>
<keyword evidence="5" id="KW-1185">Reference proteome</keyword>
<dbReference type="PROSITE" id="PS51462">
    <property type="entry name" value="NUDIX"/>
    <property type="match status" value="1"/>
</dbReference>
<dbReference type="OrthoDB" id="9787880at2"/>
<dbReference type="InterPro" id="IPR020084">
    <property type="entry name" value="NUDIX_hydrolase_CS"/>
</dbReference>
<dbReference type="Gene3D" id="3.90.79.10">
    <property type="entry name" value="Nucleoside Triphosphate Pyrophosphohydrolase"/>
    <property type="match status" value="1"/>
</dbReference>
<dbReference type="PANTHER" id="PTHR43736">
    <property type="entry name" value="ADP-RIBOSE PYROPHOSPHATASE"/>
    <property type="match status" value="1"/>
</dbReference>
<reference evidence="4 5" key="1">
    <citation type="submission" date="2016-11" db="EMBL/GenBank/DDBJ databases">
        <authorList>
            <person name="Jaros S."/>
            <person name="Januszkiewicz K."/>
            <person name="Wedrychowicz H."/>
        </authorList>
    </citation>
    <scope>NUCLEOTIDE SEQUENCE [LARGE SCALE GENOMIC DNA]</scope>
    <source>
        <strain evidence="4 5">DSM 15929</strain>
    </source>
</reference>
<dbReference type="InterPro" id="IPR000086">
    <property type="entry name" value="NUDIX_hydrolase_dom"/>
</dbReference>
<accession>A0A1M6LU87</accession>
<name>A0A1M6LU87_9FIRM</name>
<gene>
    <name evidence="4" type="ORF">SAMN02745136_00717</name>
</gene>
<comment type="similarity">
    <text evidence="1">Belongs to the Nudix hydrolase family.</text>
</comment>
<dbReference type="InterPro" id="IPR015797">
    <property type="entry name" value="NUDIX_hydrolase-like_dom_sf"/>
</dbReference>
<organism evidence="4 5">
    <name type="scientific">Anaerocolumna jejuensis DSM 15929</name>
    <dbReference type="NCBI Taxonomy" id="1121322"/>
    <lineage>
        <taxon>Bacteria</taxon>
        <taxon>Bacillati</taxon>
        <taxon>Bacillota</taxon>
        <taxon>Clostridia</taxon>
        <taxon>Lachnospirales</taxon>
        <taxon>Lachnospiraceae</taxon>
        <taxon>Anaerocolumna</taxon>
    </lineage>
</organism>
<dbReference type="CDD" id="cd03674">
    <property type="entry name" value="NUDIX_Hydrolase"/>
    <property type="match status" value="1"/>
</dbReference>
<evidence type="ECO:0000259" key="3">
    <source>
        <dbReference type="PROSITE" id="PS51462"/>
    </source>
</evidence>
<dbReference type="Pfam" id="PF00293">
    <property type="entry name" value="NUDIX"/>
    <property type="match status" value="1"/>
</dbReference>
<dbReference type="EMBL" id="FRAC01000007">
    <property type="protein sequence ID" value="SHJ74739.1"/>
    <property type="molecule type" value="Genomic_DNA"/>
</dbReference>
<feature type="domain" description="Nudix hydrolase" evidence="3">
    <location>
        <begin position="43"/>
        <end position="181"/>
    </location>
</feature>
<dbReference type="SUPFAM" id="SSF55811">
    <property type="entry name" value="Nudix"/>
    <property type="match status" value="1"/>
</dbReference>
<sequence>MKQILLNIIKGYKPENEQEEADKEIMLEFIKAYDNCLLRENKIAHFTASSWIVNEDRTKVLMIYHNIYKNWAWTGGHADGEEDLQKVALREAGEETGVSNIRALSHEPISLENLCVDCHYKNGIFVPSHLHFNVTYLLQADEKEQVRIKADENSGVRWVDWQQAPAMTREECMKEVYSKLNSRAHF</sequence>
<dbReference type="PROSITE" id="PS00893">
    <property type="entry name" value="NUDIX_BOX"/>
    <property type="match status" value="1"/>
</dbReference>